<reference evidence="1 2" key="1">
    <citation type="submission" date="2024-04" db="EMBL/GenBank/DDBJ databases">
        <title>Tritrichomonas musculus Genome.</title>
        <authorList>
            <person name="Alves-Ferreira E."/>
            <person name="Grigg M."/>
            <person name="Lorenzi H."/>
            <person name="Galac M."/>
        </authorList>
    </citation>
    <scope>NUCLEOTIDE SEQUENCE [LARGE SCALE GENOMIC DNA]</scope>
    <source>
        <strain evidence="1 2">EAF2021</strain>
    </source>
</reference>
<accession>A0ABR2KDL1</accession>
<dbReference type="Proteomes" id="UP001470230">
    <property type="component" value="Unassembled WGS sequence"/>
</dbReference>
<protein>
    <submittedName>
        <fullName evidence="1">Uncharacterized protein</fullName>
    </submittedName>
</protein>
<dbReference type="InterPro" id="IPR016024">
    <property type="entry name" value="ARM-type_fold"/>
</dbReference>
<evidence type="ECO:0000313" key="1">
    <source>
        <dbReference type="EMBL" id="KAK8889224.1"/>
    </source>
</evidence>
<dbReference type="EMBL" id="JAPFFF010000005">
    <property type="protein sequence ID" value="KAK8889224.1"/>
    <property type="molecule type" value="Genomic_DNA"/>
</dbReference>
<organism evidence="1 2">
    <name type="scientific">Tritrichomonas musculus</name>
    <dbReference type="NCBI Taxonomy" id="1915356"/>
    <lineage>
        <taxon>Eukaryota</taxon>
        <taxon>Metamonada</taxon>
        <taxon>Parabasalia</taxon>
        <taxon>Tritrichomonadida</taxon>
        <taxon>Tritrichomonadidae</taxon>
        <taxon>Tritrichomonas</taxon>
    </lineage>
</organism>
<evidence type="ECO:0000313" key="2">
    <source>
        <dbReference type="Proteomes" id="UP001470230"/>
    </source>
</evidence>
<dbReference type="SUPFAM" id="SSF48371">
    <property type="entry name" value="ARM repeat"/>
    <property type="match status" value="1"/>
</dbReference>
<name>A0ABR2KDL1_9EUKA</name>
<gene>
    <name evidence="1" type="ORF">M9Y10_033970</name>
</gene>
<comment type="caution">
    <text evidence="1">The sequence shown here is derived from an EMBL/GenBank/DDBJ whole genome shotgun (WGS) entry which is preliminary data.</text>
</comment>
<dbReference type="InterPro" id="IPR011989">
    <property type="entry name" value="ARM-like"/>
</dbReference>
<dbReference type="Gene3D" id="1.25.10.10">
    <property type="entry name" value="Leucine-rich Repeat Variant"/>
    <property type="match status" value="1"/>
</dbReference>
<keyword evidence="2" id="KW-1185">Reference proteome</keyword>
<proteinExistence type="predicted"/>
<sequence>MDYKNTSIDQENEGNNIKFIKSQHDGSNQGMNEYDWEIDPSIFFFIENILNRDYNLLPVIPETRNIFYELIQTLKDFELASRYISRTYLPTFNKTKVPLNLVELLISPIFEISDYASRIICSLITPKSPEYADDLCENGFLQQCSHILYKGISQRPSAFNFSSIYFIIMSLLKLAKFSSGKCDLILNYISVDILSFYAQTKIIDQGSHDALLQLLIELSLNNGDESITFQLIELVQSLFFNFINKSTKSGYYVLILTYIFSDFQPFFENIQIDKLAQQMIKCLSCNSRNVKKLIYIIPILTNILKFTNFLLDDQLPQIVNFLLDDQLSITPKIVALSCKFIRVYINKNPSINEDTKIMIIKILMSILRNHSVKLSCEILYCILDIVSFVNLDTLSILIDQNNLFDFFISALGTDDDDLVSYALQKLYSIFSINDRVYFFKEKFIEIEGIDALNELITTPNINCPQLSQMAEVFLSNYFSED</sequence>